<organism evidence="1 2">
    <name type="scientific">Rarispira pelagica</name>
    <dbReference type="NCBI Taxonomy" id="3141764"/>
    <lineage>
        <taxon>Bacteria</taxon>
        <taxon>Pseudomonadati</taxon>
        <taxon>Spirochaetota</taxon>
        <taxon>Spirochaetia</taxon>
        <taxon>Winmispirales</taxon>
        <taxon>Winmispiraceae</taxon>
        <taxon>Rarispira</taxon>
    </lineage>
</organism>
<evidence type="ECO:0000313" key="1">
    <source>
        <dbReference type="EMBL" id="MEM5948513.1"/>
    </source>
</evidence>
<dbReference type="RefSeq" id="WP_420069956.1">
    <property type="nucleotide sequence ID" value="NZ_JBCHKQ010000003.1"/>
</dbReference>
<sequence length="98" mass="11190">MQNTGQHCFVGRNKGQKKRILSLKHIEDGIAITTENCNGFYGEDGVIFEDKYESVQIPGDRLTEQHLENITGDKKLLKAIKNTWEKRTLRILSLVCTL</sequence>
<gene>
    <name evidence="1" type="ORF">WKV44_08135</name>
</gene>
<reference evidence="1 2" key="1">
    <citation type="submission" date="2024-03" db="EMBL/GenBank/DDBJ databases">
        <title>Ignisphaera cupida sp. nov., a hyperthermophilic hydrolytic archaeon from a hot spring of Kamchatka, and proposal of Ignisphaeraceae fam. nov.</title>
        <authorList>
            <person name="Podosokorskaya O.A."/>
            <person name="Elcheninov A.G."/>
            <person name="Maltseva A.I."/>
            <person name="Zayulina K.S."/>
            <person name="Novikov A."/>
            <person name="Merkel A.Y."/>
        </authorList>
    </citation>
    <scope>NUCLEOTIDE SEQUENCE [LARGE SCALE GENOMIC DNA]</scope>
    <source>
        <strain evidence="1 2">38H-sp</strain>
    </source>
</reference>
<proteinExistence type="predicted"/>
<name>A0ABU9UCX2_9SPIR</name>
<keyword evidence="2" id="KW-1185">Reference proteome</keyword>
<comment type="caution">
    <text evidence="1">The sequence shown here is derived from an EMBL/GenBank/DDBJ whole genome shotgun (WGS) entry which is preliminary data.</text>
</comment>
<evidence type="ECO:0000313" key="2">
    <source>
        <dbReference type="Proteomes" id="UP001466331"/>
    </source>
</evidence>
<accession>A0ABU9UCX2</accession>
<protein>
    <submittedName>
        <fullName evidence="1">Uncharacterized protein</fullName>
    </submittedName>
</protein>
<dbReference type="Proteomes" id="UP001466331">
    <property type="component" value="Unassembled WGS sequence"/>
</dbReference>
<dbReference type="EMBL" id="JBCHKQ010000003">
    <property type="protein sequence ID" value="MEM5948513.1"/>
    <property type="molecule type" value="Genomic_DNA"/>
</dbReference>